<evidence type="ECO:0000313" key="2">
    <source>
        <dbReference type="EMBL" id="RFA08215.1"/>
    </source>
</evidence>
<dbReference type="InterPro" id="IPR053146">
    <property type="entry name" value="QDO-like"/>
</dbReference>
<gene>
    <name evidence="2" type="ORF">B7R54_02495</name>
</gene>
<evidence type="ECO:0000313" key="3">
    <source>
        <dbReference type="Proteomes" id="UP000256486"/>
    </source>
</evidence>
<protein>
    <submittedName>
        <fullName evidence="2">Cupin</fullName>
    </submittedName>
</protein>
<dbReference type="Pfam" id="PF07883">
    <property type="entry name" value="Cupin_2"/>
    <property type="match status" value="2"/>
</dbReference>
<keyword evidence="3" id="KW-1185">Reference proteome</keyword>
<organism evidence="2 3">
    <name type="scientific">Subtercola boreus</name>
    <dbReference type="NCBI Taxonomy" id="120213"/>
    <lineage>
        <taxon>Bacteria</taxon>
        <taxon>Bacillati</taxon>
        <taxon>Actinomycetota</taxon>
        <taxon>Actinomycetes</taxon>
        <taxon>Micrococcales</taxon>
        <taxon>Microbacteriaceae</taxon>
        <taxon>Subtercola</taxon>
    </lineage>
</organism>
<dbReference type="Gene3D" id="2.60.120.10">
    <property type="entry name" value="Jelly Rolls"/>
    <property type="match status" value="2"/>
</dbReference>
<evidence type="ECO:0000259" key="1">
    <source>
        <dbReference type="Pfam" id="PF07883"/>
    </source>
</evidence>
<feature type="domain" description="Cupin type-2" evidence="1">
    <location>
        <begin position="230"/>
        <end position="284"/>
    </location>
</feature>
<comment type="caution">
    <text evidence="2">The sequence shown here is derived from an EMBL/GenBank/DDBJ whole genome shotgun (WGS) entry which is preliminary data.</text>
</comment>
<accession>A0A3E0VEY5</accession>
<dbReference type="InterPro" id="IPR013096">
    <property type="entry name" value="Cupin_2"/>
</dbReference>
<dbReference type="InterPro" id="IPR011051">
    <property type="entry name" value="RmlC_Cupin_sf"/>
</dbReference>
<dbReference type="PANTHER" id="PTHR36440">
    <property type="entry name" value="PUTATIVE (AFU_ORTHOLOGUE AFUA_8G07350)-RELATED"/>
    <property type="match status" value="1"/>
</dbReference>
<dbReference type="RefSeq" id="WP_116413629.1">
    <property type="nucleotide sequence ID" value="NZ_NBWZ01000001.1"/>
</dbReference>
<dbReference type="OrthoDB" id="4227163at2"/>
<dbReference type="CDD" id="cd02215">
    <property type="entry name" value="cupin_QDO_N_C"/>
    <property type="match status" value="2"/>
</dbReference>
<proteinExistence type="predicted"/>
<reference evidence="2 3" key="1">
    <citation type="submission" date="2017-04" db="EMBL/GenBank/DDBJ databases">
        <title>Comparative genome analysis of Subtercola boreus.</title>
        <authorList>
            <person name="Cho Y.-J."/>
            <person name="Cho A."/>
            <person name="Kim O.-S."/>
            <person name="Lee J.-I."/>
        </authorList>
    </citation>
    <scope>NUCLEOTIDE SEQUENCE [LARGE SCALE GENOMIC DNA]</scope>
    <source>
        <strain evidence="2 3">K300</strain>
    </source>
</reference>
<dbReference type="InterPro" id="IPR014710">
    <property type="entry name" value="RmlC-like_jellyroll"/>
</dbReference>
<feature type="domain" description="Cupin type-2" evidence="1">
    <location>
        <begin position="60"/>
        <end position="113"/>
    </location>
</feature>
<dbReference type="PANTHER" id="PTHR36440:SF1">
    <property type="entry name" value="PUTATIVE (AFU_ORTHOLOGUE AFUA_8G07350)-RELATED"/>
    <property type="match status" value="1"/>
</dbReference>
<dbReference type="AlphaFoldDB" id="A0A3E0VEY5"/>
<name>A0A3E0VEY5_9MICO</name>
<dbReference type="Proteomes" id="UP000256486">
    <property type="component" value="Unassembled WGS sequence"/>
</dbReference>
<sequence>MPDTPPTPVVNQLPGETLPYVMSAGEGARYEIDGRLFTLIARPEDTGSLFGAHYVSGGRGAEAPFAVHATEHQTVVVFDGLVHFWLGDRARILAPGDTVSIPAGTPFAYRFASNYTRILLYSAGGASLGLVPRVGLPVDAHVHPARPEHPVTVDELRDVGAEFGIGYPDLQKTDAALQHDETRPAGTVPYFLSSGEGERTRTFNQLNTFLSRGENTGSDYFAMHTTGAKAGYIPLHFHQRHTENFLCLEGRIWLHVNGREVLLTKGDFVHAPAGTIHSFSLDSNHTQMIGFLAPSIFEKFFDYMNEPTTDAVYPEGGEFFFPGEGFARAQAELDLVVVGAPPARTVALDV</sequence>
<dbReference type="SUPFAM" id="SSF51182">
    <property type="entry name" value="RmlC-like cupins"/>
    <property type="match status" value="1"/>
</dbReference>
<dbReference type="EMBL" id="NBWZ01000001">
    <property type="protein sequence ID" value="RFA08215.1"/>
    <property type="molecule type" value="Genomic_DNA"/>
</dbReference>